<evidence type="ECO:0000259" key="7">
    <source>
        <dbReference type="PROSITE" id="PS51722"/>
    </source>
</evidence>
<dbReference type="InterPro" id="IPR005225">
    <property type="entry name" value="Small_GTP-bd"/>
</dbReference>
<comment type="similarity">
    <text evidence="1">Belongs to the TRAFAC class translation factor GTPase superfamily. Classic translation factor GTPase family. IF-2 subfamily.</text>
</comment>
<dbReference type="InterPro" id="IPR036925">
    <property type="entry name" value="TIF_IF2_dom3_sf"/>
</dbReference>
<dbReference type="FunFam" id="3.40.50.10050:FF:000001">
    <property type="entry name" value="Translation initiation factor IF-2"/>
    <property type="match status" value="1"/>
</dbReference>
<evidence type="ECO:0000313" key="8">
    <source>
        <dbReference type="Proteomes" id="UP000504615"/>
    </source>
</evidence>
<dbReference type="Pfam" id="PF11987">
    <property type="entry name" value="IF-2"/>
    <property type="match status" value="1"/>
</dbReference>
<sequence>MIKVTFSRFTMQYVWYFDTIPFLLKQPFCKIVRSGNARNHILYNLFLIHTQCQCYHTTPQYFKTKKPKLNVFKQLKPKKKLPVVDIWNRMTVSELAISAGRDINDVLDAFCLSDPLQRYNQNTIIEDPNILHDVVRKLGAKFRVVSLPDSKVENNTKDDVVKQPPPDKSILVKRRPVVTIMGHVDHGKTTLLDTLRNTSVVEMEFGGITQHIGAFNVTLKTGETITFLDTPGHAAFNIMRSRGAQITDIIVLVVAADDGVMEQTIESIHMAKAANVPIIVAINKIDKPEADIMRTQNMLAQQGIQVEALGGEIQSVNISALHGTNLDTLIESIALQAELMGLKGDPMGLVEAVVIECLTDRRRGKLATALIQRGTLRKGAFLVSGLTWAKVRAMFDHSGNPVMEAKLSDAVQIIGWKDLPTAGDEILEVENEKKVRMVMRYREAKKAAQLAEEHRIAADKKHEEYLKEYKEHLAKRRALGRYTKISLPIKNEKPDGIPKLNIVVKGDVAGSVEAILDVFNTYGSDDKCHLNVIHYGVGPVTETDLEMADAFDAIIYPFNVGITKELQQEANKKKILIRPHNVIYKLVDDVKKEINSRLPSLDAEEVIGEANVLQEFVITDKKKKVKVAGCRCVKGNLKKNALYRLMRQQEVLYTGKLVSMRHMKNETDTIKTDVECGLRFEDPTLSFKPGDVLICYQMYKKPQETDWDPGF</sequence>
<evidence type="ECO:0000256" key="2">
    <source>
        <dbReference type="ARBA" id="ARBA00022540"/>
    </source>
</evidence>
<dbReference type="NCBIfam" id="TIGR00231">
    <property type="entry name" value="small_GTP"/>
    <property type="match status" value="1"/>
</dbReference>
<keyword evidence="4" id="KW-0648">Protein biosynthesis</keyword>
<dbReference type="InterPro" id="IPR000795">
    <property type="entry name" value="T_Tr_GTP-bd_dom"/>
</dbReference>
<proteinExistence type="inferred from homology"/>
<dbReference type="InterPro" id="IPR053905">
    <property type="entry name" value="EF-G-like_DII"/>
</dbReference>
<gene>
    <name evidence="9" type="primary">LOC105423025</name>
</gene>
<dbReference type="OrthoDB" id="361630at2759"/>
<evidence type="ECO:0000256" key="6">
    <source>
        <dbReference type="ARBA" id="ARBA00025162"/>
    </source>
</evidence>
<evidence type="ECO:0000256" key="4">
    <source>
        <dbReference type="ARBA" id="ARBA00022917"/>
    </source>
</evidence>
<organism evidence="8 9">
    <name type="scientific">Pogonomyrmex barbatus</name>
    <name type="common">red harvester ant</name>
    <dbReference type="NCBI Taxonomy" id="144034"/>
    <lineage>
        <taxon>Eukaryota</taxon>
        <taxon>Metazoa</taxon>
        <taxon>Ecdysozoa</taxon>
        <taxon>Arthropoda</taxon>
        <taxon>Hexapoda</taxon>
        <taxon>Insecta</taxon>
        <taxon>Pterygota</taxon>
        <taxon>Neoptera</taxon>
        <taxon>Endopterygota</taxon>
        <taxon>Hymenoptera</taxon>
        <taxon>Apocrita</taxon>
        <taxon>Aculeata</taxon>
        <taxon>Formicoidea</taxon>
        <taxon>Formicidae</taxon>
        <taxon>Myrmicinae</taxon>
        <taxon>Pogonomyrmex</taxon>
    </lineage>
</organism>
<dbReference type="CDD" id="cd03702">
    <property type="entry name" value="IF2_mtIF2_II"/>
    <property type="match status" value="1"/>
</dbReference>
<dbReference type="Pfam" id="PF22042">
    <property type="entry name" value="EF-G_D2"/>
    <property type="match status" value="1"/>
</dbReference>
<dbReference type="InterPro" id="IPR015760">
    <property type="entry name" value="TIF_IF2"/>
</dbReference>
<keyword evidence="2 9" id="KW-0396">Initiation factor</keyword>
<name>A0A6I9VYB1_9HYME</name>
<dbReference type="AlphaFoldDB" id="A0A6I9VYB1"/>
<comment type="function">
    <text evidence="6">One of the essential components for the initiation of protein synthesis. Protects formylmethionyl-tRNA from spontaneous hydrolysis and promotes its binding to the 30S ribosomal subunits. Also involved in the hydrolysis of GTP during the formation of the 70S ribosomal complex.</text>
</comment>
<dbReference type="FunFam" id="3.40.50.300:FF:000019">
    <property type="entry name" value="Translation initiation factor IF-2"/>
    <property type="match status" value="1"/>
</dbReference>
<accession>A0A6I9VYB1</accession>
<dbReference type="Pfam" id="PF00009">
    <property type="entry name" value="GTP_EFTU"/>
    <property type="match status" value="1"/>
</dbReference>
<keyword evidence="5" id="KW-0342">GTP-binding</keyword>
<evidence type="ECO:0000256" key="1">
    <source>
        <dbReference type="ARBA" id="ARBA00007733"/>
    </source>
</evidence>
<protein>
    <submittedName>
        <fullName evidence="9">Translation initiation factor IF-2, mitochondrial isoform X1</fullName>
    </submittedName>
</protein>
<dbReference type="PROSITE" id="PS51722">
    <property type="entry name" value="G_TR_2"/>
    <property type="match status" value="1"/>
</dbReference>
<dbReference type="InterPro" id="IPR023115">
    <property type="entry name" value="TIF_IF2_dom3"/>
</dbReference>
<dbReference type="CTD" id="43382"/>
<dbReference type="KEGG" id="pbar:105423025"/>
<dbReference type="InterPro" id="IPR009000">
    <property type="entry name" value="Transl_B-barrel_sf"/>
</dbReference>
<dbReference type="Gene3D" id="3.40.50.10050">
    <property type="entry name" value="Translation initiation factor IF- 2, domain 3"/>
    <property type="match status" value="1"/>
</dbReference>
<dbReference type="GO" id="GO:0003924">
    <property type="term" value="F:GTPase activity"/>
    <property type="evidence" value="ECO:0007669"/>
    <property type="project" value="InterPro"/>
</dbReference>
<dbReference type="CDD" id="cd01887">
    <property type="entry name" value="IF2_eIF5B"/>
    <property type="match status" value="1"/>
</dbReference>
<dbReference type="FunFam" id="2.40.30.10:FF:000008">
    <property type="entry name" value="Translation initiation factor IF-2"/>
    <property type="match status" value="1"/>
</dbReference>
<dbReference type="GO" id="GO:0003743">
    <property type="term" value="F:translation initiation factor activity"/>
    <property type="evidence" value="ECO:0007669"/>
    <property type="project" value="UniProtKB-KW"/>
</dbReference>
<dbReference type="SUPFAM" id="SSF50447">
    <property type="entry name" value="Translation proteins"/>
    <property type="match status" value="2"/>
</dbReference>
<dbReference type="GeneID" id="105423025"/>
<dbReference type="GO" id="GO:0005737">
    <property type="term" value="C:cytoplasm"/>
    <property type="evidence" value="ECO:0007669"/>
    <property type="project" value="TreeGrafter"/>
</dbReference>
<dbReference type="PANTHER" id="PTHR43381">
    <property type="entry name" value="TRANSLATION INITIATION FACTOR IF-2-RELATED"/>
    <property type="match status" value="1"/>
</dbReference>
<reference evidence="9" key="1">
    <citation type="submission" date="2025-08" db="UniProtKB">
        <authorList>
            <consortium name="RefSeq"/>
        </authorList>
    </citation>
    <scope>IDENTIFICATION</scope>
</reference>
<dbReference type="PANTHER" id="PTHR43381:SF20">
    <property type="entry name" value="TRANSLATION INITIATION FACTOR IF-2, MITOCHONDRIAL"/>
    <property type="match status" value="1"/>
</dbReference>
<keyword evidence="3" id="KW-0547">Nucleotide-binding</keyword>
<dbReference type="GO" id="GO:0005525">
    <property type="term" value="F:GTP binding"/>
    <property type="evidence" value="ECO:0007669"/>
    <property type="project" value="UniProtKB-KW"/>
</dbReference>
<evidence type="ECO:0000256" key="3">
    <source>
        <dbReference type="ARBA" id="ARBA00022741"/>
    </source>
</evidence>
<dbReference type="InterPro" id="IPR044145">
    <property type="entry name" value="IF2_II"/>
</dbReference>
<dbReference type="InterPro" id="IPR027417">
    <property type="entry name" value="P-loop_NTPase"/>
</dbReference>
<dbReference type="SUPFAM" id="SSF52156">
    <property type="entry name" value="Initiation factor IF2/eIF5b, domain 3"/>
    <property type="match status" value="1"/>
</dbReference>
<evidence type="ECO:0000313" key="9">
    <source>
        <dbReference type="RefSeq" id="XP_011630959.1"/>
    </source>
</evidence>
<dbReference type="SUPFAM" id="SSF52540">
    <property type="entry name" value="P-loop containing nucleoside triphosphate hydrolases"/>
    <property type="match status" value="1"/>
</dbReference>
<dbReference type="Proteomes" id="UP000504615">
    <property type="component" value="Unplaced"/>
</dbReference>
<dbReference type="Gene3D" id="2.40.30.10">
    <property type="entry name" value="Translation factors"/>
    <property type="match status" value="2"/>
</dbReference>
<feature type="domain" description="Tr-type G" evidence="7">
    <location>
        <begin position="173"/>
        <end position="343"/>
    </location>
</feature>
<evidence type="ECO:0000256" key="5">
    <source>
        <dbReference type="ARBA" id="ARBA00023134"/>
    </source>
</evidence>
<keyword evidence="8" id="KW-1185">Reference proteome</keyword>
<dbReference type="Gene3D" id="3.40.50.300">
    <property type="entry name" value="P-loop containing nucleotide triphosphate hydrolases"/>
    <property type="match status" value="1"/>
</dbReference>
<dbReference type="RefSeq" id="XP_011630959.1">
    <property type="nucleotide sequence ID" value="XM_011632657.1"/>
</dbReference>
<dbReference type="FunFam" id="2.40.30.10:FF:000007">
    <property type="entry name" value="Translation initiation factor IF-2"/>
    <property type="match status" value="1"/>
</dbReference>